<feature type="compositionally biased region" description="Acidic residues" evidence="3">
    <location>
        <begin position="39"/>
        <end position="48"/>
    </location>
</feature>
<dbReference type="PANTHER" id="PTHR37042">
    <property type="entry name" value="OUTER MEMBRANE PROTEIN RV1973"/>
    <property type="match status" value="1"/>
</dbReference>
<organism evidence="5 6">
    <name type="scientific">Saccharopolyspora gloriosae</name>
    <dbReference type="NCBI Taxonomy" id="455344"/>
    <lineage>
        <taxon>Bacteria</taxon>
        <taxon>Bacillati</taxon>
        <taxon>Actinomycetota</taxon>
        <taxon>Actinomycetes</taxon>
        <taxon>Pseudonocardiales</taxon>
        <taxon>Pseudonocardiaceae</taxon>
        <taxon>Saccharopolyspora</taxon>
    </lineage>
</organism>
<evidence type="ECO:0000256" key="3">
    <source>
        <dbReference type="SAM" id="MobiDB-lite"/>
    </source>
</evidence>
<name>A0A840NCI6_9PSEU</name>
<gene>
    <name evidence="5" type="ORF">BJ969_000147</name>
</gene>
<feature type="transmembrane region" description="Helical" evidence="4">
    <location>
        <begin position="179"/>
        <end position="199"/>
    </location>
</feature>
<protein>
    <submittedName>
        <fullName evidence="5">Mce-associated membrane protein</fullName>
    </submittedName>
</protein>
<keyword evidence="2 4" id="KW-0472">Membrane</keyword>
<feature type="compositionally biased region" description="Acidic residues" evidence="3">
    <location>
        <begin position="157"/>
        <end position="166"/>
    </location>
</feature>
<feature type="compositionally biased region" description="Low complexity" evidence="3">
    <location>
        <begin position="120"/>
        <end position="135"/>
    </location>
</feature>
<feature type="compositionally biased region" description="Polar residues" evidence="3">
    <location>
        <begin position="19"/>
        <end position="31"/>
    </location>
</feature>
<evidence type="ECO:0000256" key="2">
    <source>
        <dbReference type="ARBA" id="ARBA00023136"/>
    </source>
</evidence>
<feature type="region of interest" description="Disordered" evidence="3">
    <location>
        <begin position="1"/>
        <end position="172"/>
    </location>
</feature>
<evidence type="ECO:0000313" key="6">
    <source>
        <dbReference type="Proteomes" id="UP000580474"/>
    </source>
</evidence>
<dbReference type="PANTHER" id="PTHR37042:SF4">
    <property type="entry name" value="OUTER MEMBRANE PROTEIN RV1973"/>
    <property type="match status" value="1"/>
</dbReference>
<dbReference type="GO" id="GO:0016020">
    <property type="term" value="C:membrane"/>
    <property type="evidence" value="ECO:0007669"/>
    <property type="project" value="UniProtKB-SubCell"/>
</dbReference>
<dbReference type="AlphaFoldDB" id="A0A840NCI6"/>
<reference evidence="5 6" key="1">
    <citation type="submission" date="2020-08" db="EMBL/GenBank/DDBJ databases">
        <title>Sequencing the genomes of 1000 actinobacteria strains.</title>
        <authorList>
            <person name="Klenk H.-P."/>
        </authorList>
    </citation>
    <scope>NUCLEOTIDE SEQUENCE [LARGE SCALE GENOMIC DNA]</scope>
    <source>
        <strain evidence="5 6">DSM 45582</strain>
    </source>
</reference>
<evidence type="ECO:0000313" key="5">
    <source>
        <dbReference type="EMBL" id="MBB5067059.1"/>
    </source>
</evidence>
<proteinExistence type="predicted"/>
<evidence type="ECO:0000256" key="4">
    <source>
        <dbReference type="SAM" id="Phobius"/>
    </source>
</evidence>
<evidence type="ECO:0000256" key="1">
    <source>
        <dbReference type="ARBA" id="ARBA00004370"/>
    </source>
</evidence>
<dbReference type="EMBL" id="JACHIV010000001">
    <property type="protein sequence ID" value="MBB5067059.1"/>
    <property type="molecule type" value="Genomic_DNA"/>
</dbReference>
<feature type="compositionally biased region" description="Low complexity" evidence="3">
    <location>
        <begin position="1"/>
        <end position="10"/>
    </location>
</feature>
<keyword evidence="4" id="KW-1133">Transmembrane helix</keyword>
<sequence>MSSPRRPGSTSRRRVAGQRSRSGSTANSTRIGLNRPEDSAEAVDEAATEEQTGATPDTETGATSAEETEDAQEQAAQADDATPGESDGSEVTAEPADEPQDGPVSTGKAGRAKRNGTTHQTTPGAGQDGAAQQPARSNQPDAERPGDVDEAQRAEGDPAEQSESDAEPATGGRGATKNLIAAMLVATVVLAGLAAWFGVEAYAVRNGNQALSDQATTSEVNGQISDGVEKIFSYDFADTGKTEQAAKDLLTGGAVGEYDKLFATVKEQAPIQKLVVTTTVKASSVTRLEGDRAEVLLFVDQNATRTDVGGQPSVGPAQVVINAEKHGDDWKIAQITQR</sequence>
<keyword evidence="6" id="KW-1185">Reference proteome</keyword>
<feature type="compositionally biased region" description="Basic and acidic residues" evidence="3">
    <location>
        <begin position="141"/>
        <end position="156"/>
    </location>
</feature>
<accession>A0A840NCI6</accession>
<dbReference type="RefSeq" id="WP_184476287.1">
    <property type="nucleotide sequence ID" value="NZ_JACHIV010000001.1"/>
</dbReference>
<comment type="caution">
    <text evidence="5">The sequence shown here is derived from an EMBL/GenBank/DDBJ whole genome shotgun (WGS) entry which is preliminary data.</text>
</comment>
<keyword evidence="4" id="KW-0812">Transmembrane</keyword>
<dbReference type="Proteomes" id="UP000580474">
    <property type="component" value="Unassembled WGS sequence"/>
</dbReference>
<comment type="subcellular location">
    <subcellularLocation>
        <location evidence="1">Membrane</location>
    </subcellularLocation>
</comment>